<sequence length="157" mass="16987">MRPVPSSWERACNSHLISGLEDQTPDIRCSEATTLPRRTAIEPAQITSLAADARARGTEAGSRTPMKMSRFPSGNASRSNSGDNIGMCLAVPRKCAAQAGEAAFGSLGWCYEGEAGRSSENSLRSLVAHPMCVRSRLGVSQRNDRPIVLYHAEVERR</sequence>
<protein>
    <submittedName>
        <fullName evidence="1">Uncharacterized protein</fullName>
    </submittedName>
</protein>
<evidence type="ECO:0000313" key="1">
    <source>
        <dbReference type="EMBL" id="KAI0057980.1"/>
    </source>
</evidence>
<gene>
    <name evidence="1" type="ORF">BV25DRAFT_1322661</name>
</gene>
<name>A0ACB8SNI4_9AGAM</name>
<keyword evidence="2" id="KW-1185">Reference proteome</keyword>
<dbReference type="EMBL" id="MU277240">
    <property type="protein sequence ID" value="KAI0057980.1"/>
    <property type="molecule type" value="Genomic_DNA"/>
</dbReference>
<reference evidence="1" key="2">
    <citation type="journal article" date="2022" name="New Phytol.">
        <title>Evolutionary transition to the ectomycorrhizal habit in the genomes of a hyperdiverse lineage of mushroom-forming fungi.</title>
        <authorList>
            <person name="Looney B."/>
            <person name="Miyauchi S."/>
            <person name="Morin E."/>
            <person name="Drula E."/>
            <person name="Courty P.E."/>
            <person name="Kohler A."/>
            <person name="Kuo A."/>
            <person name="LaButti K."/>
            <person name="Pangilinan J."/>
            <person name="Lipzen A."/>
            <person name="Riley R."/>
            <person name="Andreopoulos W."/>
            <person name="He G."/>
            <person name="Johnson J."/>
            <person name="Nolan M."/>
            <person name="Tritt A."/>
            <person name="Barry K.W."/>
            <person name="Grigoriev I.V."/>
            <person name="Nagy L.G."/>
            <person name="Hibbett D."/>
            <person name="Henrissat B."/>
            <person name="Matheny P.B."/>
            <person name="Labbe J."/>
            <person name="Martin F.M."/>
        </authorList>
    </citation>
    <scope>NUCLEOTIDE SEQUENCE</scope>
    <source>
        <strain evidence="1">HHB10654</strain>
    </source>
</reference>
<organism evidence="1 2">
    <name type="scientific">Artomyces pyxidatus</name>
    <dbReference type="NCBI Taxonomy" id="48021"/>
    <lineage>
        <taxon>Eukaryota</taxon>
        <taxon>Fungi</taxon>
        <taxon>Dikarya</taxon>
        <taxon>Basidiomycota</taxon>
        <taxon>Agaricomycotina</taxon>
        <taxon>Agaricomycetes</taxon>
        <taxon>Russulales</taxon>
        <taxon>Auriscalpiaceae</taxon>
        <taxon>Artomyces</taxon>
    </lineage>
</organism>
<reference evidence="1" key="1">
    <citation type="submission" date="2021-03" db="EMBL/GenBank/DDBJ databases">
        <authorList>
            <consortium name="DOE Joint Genome Institute"/>
            <person name="Ahrendt S."/>
            <person name="Looney B.P."/>
            <person name="Miyauchi S."/>
            <person name="Morin E."/>
            <person name="Drula E."/>
            <person name="Courty P.E."/>
            <person name="Chicoki N."/>
            <person name="Fauchery L."/>
            <person name="Kohler A."/>
            <person name="Kuo A."/>
            <person name="Labutti K."/>
            <person name="Pangilinan J."/>
            <person name="Lipzen A."/>
            <person name="Riley R."/>
            <person name="Andreopoulos W."/>
            <person name="He G."/>
            <person name="Johnson J."/>
            <person name="Barry K.W."/>
            <person name="Grigoriev I.V."/>
            <person name="Nagy L."/>
            <person name="Hibbett D."/>
            <person name="Henrissat B."/>
            <person name="Matheny P.B."/>
            <person name="Labbe J."/>
            <person name="Martin F."/>
        </authorList>
    </citation>
    <scope>NUCLEOTIDE SEQUENCE</scope>
    <source>
        <strain evidence="1">HHB10654</strain>
    </source>
</reference>
<dbReference type="Proteomes" id="UP000814140">
    <property type="component" value="Unassembled WGS sequence"/>
</dbReference>
<accession>A0ACB8SNI4</accession>
<evidence type="ECO:0000313" key="2">
    <source>
        <dbReference type="Proteomes" id="UP000814140"/>
    </source>
</evidence>
<proteinExistence type="predicted"/>
<comment type="caution">
    <text evidence="1">The sequence shown here is derived from an EMBL/GenBank/DDBJ whole genome shotgun (WGS) entry which is preliminary data.</text>
</comment>